<name>A0A0D0B8B0_9AGAR</name>
<dbReference type="EMBL" id="KN834906">
    <property type="protein sequence ID" value="KIK50376.1"/>
    <property type="molecule type" value="Genomic_DNA"/>
</dbReference>
<dbReference type="AlphaFoldDB" id="A0A0D0B8B0"/>
<dbReference type="Proteomes" id="UP000053593">
    <property type="component" value="Unassembled WGS sequence"/>
</dbReference>
<reference evidence="1 2" key="1">
    <citation type="submission" date="2014-04" db="EMBL/GenBank/DDBJ databases">
        <title>Evolutionary Origins and Diversification of the Mycorrhizal Mutualists.</title>
        <authorList>
            <consortium name="DOE Joint Genome Institute"/>
            <consortium name="Mycorrhizal Genomics Consortium"/>
            <person name="Kohler A."/>
            <person name="Kuo A."/>
            <person name="Nagy L.G."/>
            <person name="Floudas D."/>
            <person name="Copeland A."/>
            <person name="Barry K.W."/>
            <person name="Cichocki N."/>
            <person name="Veneault-Fourrey C."/>
            <person name="LaButti K."/>
            <person name="Lindquist E.A."/>
            <person name="Lipzen A."/>
            <person name="Lundell T."/>
            <person name="Morin E."/>
            <person name="Murat C."/>
            <person name="Riley R."/>
            <person name="Ohm R."/>
            <person name="Sun H."/>
            <person name="Tunlid A."/>
            <person name="Henrissat B."/>
            <person name="Grigoriev I.V."/>
            <person name="Hibbett D.S."/>
            <person name="Martin F."/>
        </authorList>
    </citation>
    <scope>NUCLEOTIDE SEQUENCE [LARGE SCALE GENOMIC DNA]</scope>
    <source>
        <strain evidence="1 2">FD-317 M1</strain>
    </source>
</reference>
<keyword evidence="2" id="KW-1185">Reference proteome</keyword>
<accession>A0A0D0B8B0</accession>
<protein>
    <submittedName>
        <fullName evidence="1">Uncharacterized protein</fullName>
    </submittedName>
</protein>
<feature type="non-terminal residue" evidence="1">
    <location>
        <position position="1"/>
    </location>
</feature>
<organism evidence="1 2">
    <name type="scientific">Collybiopsis luxurians FD-317 M1</name>
    <dbReference type="NCBI Taxonomy" id="944289"/>
    <lineage>
        <taxon>Eukaryota</taxon>
        <taxon>Fungi</taxon>
        <taxon>Dikarya</taxon>
        <taxon>Basidiomycota</taxon>
        <taxon>Agaricomycotina</taxon>
        <taxon>Agaricomycetes</taxon>
        <taxon>Agaricomycetidae</taxon>
        <taxon>Agaricales</taxon>
        <taxon>Marasmiineae</taxon>
        <taxon>Omphalotaceae</taxon>
        <taxon>Collybiopsis</taxon>
        <taxon>Collybiopsis luxurians</taxon>
    </lineage>
</organism>
<gene>
    <name evidence="1" type="ORF">GYMLUDRAFT_182871</name>
</gene>
<proteinExistence type="predicted"/>
<dbReference type="HOGENOM" id="CLU_2705048_0_0_1"/>
<evidence type="ECO:0000313" key="1">
    <source>
        <dbReference type="EMBL" id="KIK50376.1"/>
    </source>
</evidence>
<sequence>LEFWQWALLVLEKMGFKFQSDEEDTSELKVESTGRAIRQPVKEVLGLGFRHPYFDQFVTFIDCTLGEESTIFQ</sequence>
<evidence type="ECO:0000313" key="2">
    <source>
        <dbReference type="Proteomes" id="UP000053593"/>
    </source>
</evidence>